<protein>
    <submittedName>
        <fullName evidence="1">Uncharacterized protein</fullName>
    </submittedName>
</protein>
<dbReference type="EMBL" id="JACJPY010000033">
    <property type="protein sequence ID" value="MBD2150770.1"/>
    <property type="molecule type" value="Genomic_DNA"/>
</dbReference>
<dbReference type="RefSeq" id="WP_190351133.1">
    <property type="nucleotide sequence ID" value="NZ_JACJPY010000033.1"/>
</dbReference>
<comment type="caution">
    <text evidence="1">The sequence shown here is derived from an EMBL/GenBank/DDBJ whole genome shotgun (WGS) entry which is preliminary data.</text>
</comment>
<name>A0A926Z6K2_9CYAN</name>
<organism evidence="1 2">
    <name type="scientific">Pseudanabaena cinerea FACHB-1277</name>
    <dbReference type="NCBI Taxonomy" id="2949581"/>
    <lineage>
        <taxon>Bacteria</taxon>
        <taxon>Bacillati</taxon>
        <taxon>Cyanobacteriota</taxon>
        <taxon>Cyanophyceae</taxon>
        <taxon>Pseudanabaenales</taxon>
        <taxon>Pseudanabaenaceae</taxon>
        <taxon>Pseudanabaena</taxon>
        <taxon>Pseudanabaena cinerea</taxon>
    </lineage>
</organism>
<reference evidence="1" key="1">
    <citation type="journal article" date="2015" name="ISME J.">
        <title>Draft Genome Sequence of Streptomyces incarnatus NRRL8089, which Produces the Nucleoside Antibiotic Sinefungin.</title>
        <authorList>
            <person name="Oshima K."/>
            <person name="Hattori M."/>
            <person name="Shimizu H."/>
            <person name="Fukuda K."/>
            <person name="Nemoto M."/>
            <person name="Inagaki K."/>
            <person name="Tamura T."/>
        </authorList>
    </citation>
    <scope>NUCLEOTIDE SEQUENCE</scope>
    <source>
        <strain evidence="1">FACHB-1277</strain>
    </source>
</reference>
<sequence>MSLKMGFKAAIAATPLLKNAYKEGLQALGSYSVKVKPTDTKKCEGSVDIDVAVKAVYPEESRWDYAIGYDGKTYFIEIHSAETSQVTPVLKKFVWLKDFLVAEASELNKENKRFYWIASGRTQILKGSVQERKLALSGIMLVGQLNL</sequence>
<gene>
    <name evidence="1" type="ORF">H6F44_11655</name>
</gene>
<evidence type="ECO:0000313" key="1">
    <source>
        <dbReference type="EMBL" id="MBD2150770.1"/>
    </source>
</evidence>
<dbReference type="Proteomes" id="UP000631421">
    <property type="component" value="Unassembled WGS sequence"/>
</dbReference>
<dbReference type="AlphaFoldDB" id="A0A926Z6K2"/>
<accession>A0A926Z6K2</accession>
<evidence type="ECO:0000313" key="2">
    <source>
        <dbReference type="Proteomes" id="UP000631421"/>
    </source>
</evidence>
<keyword evidence="2" id="KW-1185">Reference proteome</keyword>
<reference evidence="1" key="2">
    <citation type="submission" date="2020-08" db="EMBL/GenBank/DDBJ databases">
        <authorList>
            <person name="Chen M."/>
            <person name="Teng W."/>
            <person name="Zhao L."/>
            <person name="Hu C."/>
            <person name="Zhou Y."/>
            <person name="Han B."/>
            <person name="Song L."/>
            <person name="Shu W."/>
        </authorList>
    </citation>
    <scope>NUCLEOTIDE SEQUENCE</scope>
    <source>
        <strain evidence="1">FACHB-1277</strain>
    </source>
</reference>
<proteinExistence type="predicted"/>